<dbReference type="InterPro" id="IPR050807">
    <property type="entry name" value="TransReg_Diox_bact_type"/>
</dbReference>
<gene>
    <name evidence="3" type="ORF">H9637_07010</name>
</gene>
<dbReference type="InterPro" id="IPR001387">
    <property type="entry name" value="Cro/C1-type_HTH"/>
</dbReference>
<evidence type="ECO:0000313" key="4">
    <source>
        <dbReference type="Proteomes" id="UP000627166"/>
    </source>
</evidence>
<dbReference type="Proteomes" id="UP000627166">
    <property type="component" value="Unassembled WGS sequence"/>
</dbReference>
<dbReference type="SMART" id="SM00530">
    <property type="entry name" value="HTH_XRE"/>
    <property type="match status" value="1"/>
</dbReference>
<dbReference type="PANTHER" id="PTHR46797">
    <property type="entry name" value="HTH-TYPE TRANSCRIPTIONAL REGULATOR"/>
    <property type="match status" value="1"/>
</dbReference>
<keyword evidence="1" id="KW-0238">DNA-binding</keyword>
<protein>
    <submittedName>
        <fullName evidence="3">Helix-turn-helix transcriptional regulator</fullName>
    </submittedName>
</protein>
<dbReference type="RefSeq" id="WP_191739758.1">
    <property type="nucleotide sequence ID" value="NZ_JACSQB010000048.1"/>
</dbReference>
<evidence type="ECO:0000256" key="1">
    <source>
        <dbReference type="ARBA" id="ARBA00023125"/>
    </source>
</evidence>
<dbReference type="Pfam" id="PF01381">
    <property type="entry name" value="HTH_3"/>
    <property type="match status" value="1"/>
</dbReference>
<reference evidence="3 4" key="1">
    <citation type="submission" date="2020-08" db="EMBL/GenBank/DDBJ databases">
        <title>A Genomic Blueprint of the Chicken Gut Microbiome.</title>
        <authorList>
            <person name="Gilroy R."/>
            <person name="Ravi A."/>
            <person name="Getino M."/>
            <person name="Pursley I."/>
            <person name="Horton D.L."/>
            <person name="Alikhan N.-F."/>
            <person name="Baker D."/>
            <person name="Gharbi K."/>
            <person name="Hall N."/>
            <person name="Watson M."/>
            <person name="Adriaenssens E.M."/>
            <person name="Foster-Nyarko E."/>
            <person name="Jarju S."/>
            <person name="Secka A."/>
            <person name="Antonio M."/>
            <person name="Oren A."/>
            <person name="Chaudhuri R."/>
            <person name="La Ragione R.M."/>
            <person name="Hildebrand F."/>
            <person name="Pallen M.J."/>
        </authorList>
    </citation>
    <scope>NUCLEOTIDE SEQUENCE [LARGE SCALE GENOMIC DNA]</scope>
    <source>
        <strain evidence="3 4">N37</strain>
    </source>
</reference>
<evidence type="ECO:0000259" key="2">
    <source>
        <dbReference type="PROSITE" id="PS50943"/>
    </source>
</evidence>
<dbReference type="PROSITE" id="PS50943">
    <property type="entry name" value="HTH_CROC1"/>
    <property type="match status" value="1"/>
</dbReference>
<dbReference type="CDD" id="cd00093">
    <property type="entry name" value="HTH_XRE"/>
    <property type="match status" value="1"/>
</dbReference>
<evidence type="ECO:0000313" key="3">
    <source>
        <dbReference type="EMBL" id="MBD8046793.1"/>
    </source>
</evidence>
<proteinExistence type="predicted"/>
<feature type="domain" description="HTH cro/C1-type" evidence="2">
    <location>
        <begin position="7"/>
        <end position="62"/>
    </location>
</feature>
<dbReference type="InterPro" id="IPR010982">
    <property type="entry name" value="Lambda_DNA-bd_dom_sf"/>
</dbReference>
<sequence length="65" mass="7147">MSVGDNIKRIVEKQGISVYKLAKDGQVSTSYLSEIINNEKTNPSIGILLKISKVLNVSVDELIKD</sequence>
<name>A0ABR8YRZ8_9CLOT</name>
<comment type="caution">
    <text evidence="3">The sequence shown here is derived from an EMBL/GenBank/DDBJ whole genome shotgun (WGS) entry which is preliminary data.</text>
</comment>
<dbReference type="PANTHER" id="PTHR46797:SF1">
    <property type="entry name" value="METHYLPHOSPHONATE SYNTHASE"/>
    <property type="match status" value="1"/>
</dbReference>
<keyword evidence="4" id="KW-1185">Reference proteome</keyword>
<dbReference type="Gene3D" id="1.10.260.40">
    <property type="entry name" value="lambda repressor-like DNA-binding domains"/>
    <property type="match status" value="1"/>
</dbReference>
<organism evidence="3 4">
    <name type="scientific">Clostridium faecium</name>
    <dbReference type="NCBI Taxonomy" id="2762223"/>
    <lineage>
        <taxon>Bacteria</taxon>
        <taxon>Bacillati</taxon>
        <taxon>Bacillota</taxon>
        <taxon>Clostridia</taxon>
        <taxon>Eubacteriales</taxon>
        <taxon>Clostridiaceae</taxon>
        <taxon>Clostridium</taxon>
    </lineage>
</organism>
<dbReference type="EMBL" id="JACSQB010000048">
    <property type="protein sequence ID" value="MBD8046793.1"/>
    <property type="molecule type" value="Genomic_DNA"/>
</dbReference>
<accession>A0ABR8YRZ8</accession>
<dbReference type="SUPFAM" id="SSF47413">
    <property type="entry name" value="lambda repressor-like DNA-binding domains"/>
    <property type="match status" value="1"/>
</dbReference>